<evidence type="ECO:0000313" key="2">
    <source>
        <dbReference type="EMBL" id="RDK87137.1"/>
    </source>
</evidence>
<organism evidence="2 3">
    <name type="scientific">Marinirhabdus gelatinilytica</name>
    <dbReference type="NCBI Taxonomy" id="1703343"/>
    <lineage>
        <taxon>Bacteria</taxon>
        <taxon>Pseudomonadati</taxon>
        <taxon>Bacteroidota</taxon>
        <taxon>Flavobacteriia</taxon>
        <taxon>Flavobacteriales</taxon>
        <taxon>Flavobacteriaceae</taxon>
    </lineage>
</organism>
<sequence length="208" mass="23366">MKHLFNITALFFLTIAATAQTPYQKGMQKAFDMWKAGEAQEAGNLFERIAQAEPDNWLPPFYAAQVLVFDSFSEKDENKLVPQLKKAQDLVNDAKAISKDNAEILVLEAQLLTAWIVFDGQKYGMKYSGKVSELYNKANQLAPDNPRVVLGKAEWDMGAAKWFGKSTEPYCKDIKRAIELFATFTPQGEFHPKGGLEHAQEVLAQNCK</sequence>
<keyword evidence="1" id="KW-0732">Signal</keyword>
<comment type="caution">
    <text evidence="2">The sequence shown here is derived from an EMBL/GenBank/DDBJ whole genome shotgun (WGS) entry which is preliminary data.</text>
</comment>
<dbReference type="OrthoDB" id="1150971at2"/>
<dbReference type="Proteomes" id="UP000255317">
    <property type="component" value="Unassembled WGS sequence"/>
</dbReference>
<proteinExistence type="predicted"/>
<dbReference type="AlphaFoldDB" id="A0A370QFJ7"/>
<evidence type="ECO:0000313" key="3">
    <source>
        <dbReference type="Proteomes" id="UP000255317"/>
    </source>
</evidence>
<dbReference type="RefSeq" id="WP_115123338.1">
    <property type="nucleotide sequence ID" value="NZ_QRAO01000002.1"/>
</dbReference>
<dbReference type="SUPFAM" id="SSF48452">
    <property type="entry name" value="TPR-like"/>
    <property type="match status" value="1"/>
</dbReference>
<feature type="signal peptide" evidence="1">
    <location>
        <begin position="1"/>
        <end position="19"/>
    </location>
</feature>
<feature type="chain" id="PRO_5016745701" description="Tetratricopeptide repeat protein" evidence="1">
    <location>
        <begin position="20"/>
        <end position="208"/>
    </location>
</feature>
<evidence type="ECO:0000256" key="1">
    <source>
        <dbReference type="SAM" id="SignalP"/>
    </source>
</evidence>
<dbReference type="EMBL" id="QRAO01000002">
    <property type="protein sequence ID" value="RDK87137.1"/>
    <property type="molecule type" value="Genomic_DNA"/>
</dbReference>
<accession>A0A370QFJ7</accession>
<gene>
    <name evidence="2" type="ORF">C8D94_102319</name>
</gene>
<dbReference type="InterPro" id="IPR011990">
    <property type="entry name" value="TPR-like_helical_dom_sf"/>
</dbReference>
<keyword evidence="3" id="KW-1185">Reference proteome</keyword>
<reference evidence="2 3" key="1">
    <citation type="submission" date="2018-07" db="EMBL/GenBank/DDBJ databases">
        <title>Genomic Encyclopedia of Type Strains, Phase IV (KMG-IV): sequencing the most valuable type-strain genomes for metagenomic binning, comparative biology and taxonomic classification.</title>
        <authorList>
            <person name="Goeker M."/>
        </authorList>
    </citation>
    <scope>NUCLEOTIDE SEQUENCE [LARGE SCALE GENOMIC DNA]</scope>
    <source>
        <strain evidence="2 3">DSM 101478</strain>
    </source>
</reference>
<evidence type="ECO:0008006" key="4">
    <source>
        <dbReference type="Google" id="ProtNLM"/>
    </source>
</evidence>
<name>A0A370QFJ7_9FLAO</name>
<protein>
    <recommendedName>
        <fullName evidence="4">Tetratricopeptide repeat protein</fullName>
    </recommendedName>
</protein>